<gene>
    <name evidence="1" type="ORF">P167DRAFT_476763</name>
</gene>
<protein>
    <submittedName>
        <fullName evidence="1">Uncharacterized protein</fullName>
    </submittedName>
</protein>
<dbReference type="OrthoDB" id="5324030at2759"/>
<organism evidence="1 2">
    <name type="scientific">Morchella conica CCBAS932</name>
    <dbReference type="NCBI Taxonomy" id="1392247"/>
    <lineage>
        <taxon>Eukaryota</taxon>
        <taxon>Fungi</taxon>
        <taxon>Dikarya</taxon>
        <taxon>Ascomycota</taxon>
        <taxon>Pezizomycotina</taxon>
        <taxon>Pezizomycetes</taxon>
        <taxon>Pezizales</taxon>
        <taxon>Morchellaceae</taxon>
        <taxon>Morchella</taxon>
    </lineage>
</organism>
<name>A0A3N4KC55_9PEZI</name>
<dbReference type="Proteomes" id="UP000277580">
    <property type="component" value="Unassembled WGS sequence"/>
</dbReference>
<dbReference type="EMBL" id="ML119205">
    <property type="protein sequence ID" value="RPB06929.1"/>
    <property type="molecule type" value="Genomic_DNA"/>
</dbReference>
<proteinExistence type="predicted"/>
<evidence type="ECO:0000313" key="1">
    <source>
        <dbReference type="EMBL" id="RPB06929.1"/>
    </source>
</evidence>
<dbReference type="STRING" id="1392247.A0A3N4KC55"/>
<accession>A0A3N4KC55</accession>
<feature type="non-terminal residue" evidence="1">
    <location>
        <position position="198"/>
    </location>
</feature>
<evidence type="ECO:0000313" key="2">
    <source>
        <dbReference type="Proteomes" id="UP000277580"/>
    </source>
</evidence>
<dbReference type="InParanoid" id="A0A3N4KC55"/>
<feature type="non-terminal residue" evidence="1">
    <location>
        <position position="1"/>
    </location>
</feature>
<sequence length="198" mass="23176">FWGMPRVNPYDLNKPDILHNIYLGMLKHMMEWVQGFLKKHHRLEEFDKAWASIAPYPGLAVPNKAYRKEMRNLGRVVLGALAAALRNPGVAVRGDFAKALKCVRSLINFHLMAQYGSHTTSTLDYMESYLEDFHKHKDIFLEFRAYKRTSHFNFIKLHVLTHYREHVERFGSIPQYSTDISELAHVRQVKEAYRASNK</sequence>
<dbReference type="AlphaFoldDB" id="A0A3N4KC55"/>
<keyword evidence="2" id="KW-1185">Reference proteome</keyword>
<reference evidence="1 2" key="1">
    <citation type="journal article" date="2018" name="Nat. Ecol. Evol.">
        <title>Pezizomycetes genomes reveal the molecular basis of ectomycorrhizal truffle lifestyle.</title>
        <authorList>
            <person name="Murat C."/>
            <person name="Payen T."/>
            <person name="Noel B."/>
            <person name="Kuo A."/>
            <person name="Morin E."/>
            <person name="Chen J."/>
            <person name="Kohler A."/>
            <person name="Krizsan K."/>
            <person name="Balestrini R."/>
            <person name="Da Silva C."/>
            <person name="Montanini B."/>
            <person name="Hainaut M."/>
            <person name="Levati E."/>
            <person name="Barry K.W."/>
            <person name="Belfiori B."/>
            <person name="Cichocki N."/>
            <person name="Clum A."/>
            <person name="Dockter R.B."/>
            <person name="Fauchery L."/>
            <person name="Guy J."/>
            <person name="Iotti M."/>
            <person name="Le Tacon F."/>
            <person name="Lindquist E.A."/>
            <person name="Lipzen A."/>
            <person name="Malagnac F."/>
            <person name="Mello A."/>
            <person name="Molinier V."/>
            <person name="Miyauchi S."/>
            <person name="Poulain J."/>
            <person name="Riccioni C."/>
            <person name="Rubini A."/>
            <person name="Sitrit Y."/>
            <person name="Splivallo R."/>
            <person name="Traeger S."/>
            <person name="Wang M."/>
            <person name="Zifcakova L."/>
            <person name="Wipf D."/>
            <person name="Zambonelli A."/>
            <person name="Paolocci F."/>
            <person name="Nowrousian M."/>
            <person name="Ottonello S."/>
            <person name="Baldrian P."/>
            <person name="Spatafora J.W."/>
            <person name="Henrissat B."/>
            <person name="Nagy L.G."/>
            <person name="Aury J.M."/>
            <person name="Wincker P."/>
            <person name="Grigoriev I.V."/>
            <person name="Bonfante P."/>
            <person name="Martin F.M."/>
        </authorList>
    </citation>
    <scope>NUCLEOTIDE SEQUENCE [LARGE SCALE GENOMIC DNA]</scope>
    <source>
        <strain evidence="1 2">CCBAS932</strain>
    </source>
</reference>